<dbReference type="GO" id="GO:0016020">
    <property type="term" value="C:membrane"/>
    <property type="evidence" value="ECO:0007669"/>
    <property type="project" value="UniProtKB-SubCell"/>
</dbReference>
<evidence type="ECO:0000256" key="5">
    <source>
        <dbReference type="SAM" id="Phobius"/>
    </source>
</evidence>
<feature type="transmembrane region" description="Helical" evidence="5">
    <location>
        <begin position="187"/>
        <end position="209"/>
    </location>
</feature>
<evidence type="ECO:0000256" key="3">
    <source>
        <dbReference type="ARBA" id="ARBA00022989"/>
    </source>
</evidence>
<feature type="transmembrane region" description="Helical" evidence="5">
    <location>
        <begin position="285"/>
        <end position="303"/>
    </location>
</feature>
<dbReference type="AlphaFoldDB" id="A0A4Y9ZD55"/>
<dbReference type="Pfam" id="PF03151">
    <property type="entry name" value="TPT"/>
    <property type="match status" value="1"/>
</dbReference>
<feature type="transmembrane region" description="Helical" evidence="5">
    <location>
        <begin position="229"/>
        <end position="251"/>
    </location>
</feature>
<dbReference type="InterPro" id="IPR004853">
    <property type="entry name" value="Sugar_P_trans_dom"/>
</dbReference>
<accession>A0A4Y9ZD55</accession>
<evidence type="ECO:0000313" key="7">
    <source>
        <dbReference type="EMBL" id="TFY71773.1"/>
    </source>
</evidence>
<feature type="transmembrane region" description="Helical" evidence="5">
    <location>
        <begin position="12"/>
        <end position="30"/>
    </location>
</feature>
<feature type="transmembrane region" description="Helical" evidence="5">
    <location>
        <begin position="155"/>
        <end position="175"/>
    </location>
</feature>
<dbReference type="OrthoDB" id="5547497at2759"/>
<feature type="transmembrane region" description="Helical" evidence="5">
    <location>
        <begin position="263"/>
        <end position="279"/>
    </location>
</feature>
<feature type="transmembrane region" description="Helical" evidence="5">
    <location>
        <begin position="130"/>
        <end position="149"/>
    </location>
</feature>
<keyword evidence="4 5" id="KW-0472">Membrane</keyword>
<dbReference type="Proteomes" id="UP000298327">
    <property type="component" value="Unassembled WGS sequence"/>
</dbReference>
<feature type="transmembrane region" description="Helical" evidence="5">
    <location>
        <begin position="42"/>
        <end position="63"/>
    </location>
</feature>
<dbReference type="EMBL" id="SEOQ01000037">
    <property type="protein sequence ID" value="TFY71773.1"/>
    <property type="molecule type" value="Genomic_DNA"/>
</dbReference>
<sequence>MPQQTTPPNRSLVAGTVSFYLVAALAMVMANKWVLNVTTAPLFFLLTQLVIAVVLFLASHALGIIKVPLHLDAQLIKGLVPMVGLNVIGLSSNNYTLKFVDASFYQVARGLVLPLTVATSYVFLHSRPSLRILVSCALVTSGFFIGVFLDGTKVSTLGVFFGVASSLTTAFHAVVIKRSLDVVGGSALNLSWYNNLLSAVVLAPCVLLVGEGPAVMALLSGQGAGLGTLFWGSFITGGLGFLMSIASTLSIKITSPITHMVSSAIRGVAASLLGMWLFGDILSSGRVWAIAVILFGSVYYTWVKHVESSAPQSSPTKAAYERIPLEEAEEGVTVTIVDEPKLDHRK</sequence>
<organism evidence="7 8">
    <name type="scientific">Dentipellis fragilis</name>
    <dbReference type="NCBI Taxonomy" id="205917"/>
    <lineage>
        <taxon>Eukaryota</taxon>
        <taxon>Fungi</taxon>
        <taxon>Dikarya</taxon>
        <taxon>Basidiomycota</taxon>
        <taxon>Agaricomycotina</taxon>
        <taxon>Agaricomycetes</taxon>
        <taxon>Russulales</taxon>
        <taxon>Hericiaceae</taxon>
        <taxon>Dentipellis</taxon>
    </lineage>
</organism>
<evidence type="ECO:0000256" key="1">
    <source>
        <dbReference type="ARBA" id="ARBA00004141"/>
    </source>
</evidence>
<keyword evidence="2 5" id="KW-0812">Transmembrane</keyword>
<evidence type="ECO:0000313" key="8">
    <source>
        <dbReference type="Proteomes" id="UP000298327"/>
    </source>
</evidence>
<name>A0A4Y9ZD55_9AGAM</name>
<keyword evidence="8" id="KW-1185">Reference proteome</keyword>
<feature type="transmembrane region" description="Helical" evidence="5">
    <location>
        <begin position="104"/>
        <end position="123"/>
    </location>
</feature>
<dbReference type="PANTHER" id="PTHR11132">
    <property type="entry name" value="SOLUTE CARRIER FAMILY 35"/>
    <property type="match status" value="1"/>
</dbReference>
<keyword evidence="3 5" id="KW-1133">Transmembrane helix</keyword>
<comment type="caution">
    <text evidence="7">The sequence shown here is derived from an EMBL/GenBank/DDBJ whole genome shotgun (WGS) entry which is preliminary data.</text>
</comment>
<proteinExistence type="predicted"/>
<comment type="subcellular location">
    <subcellularLocation>
        <location evidence="1">Membrane</location>
        <topology evidence="1">Multi-pass membrane protein</topology>
    </subcellularLocation>
</comment>
<feature type="domain" description="Sugar phosphate transporter" evidence="6">
    <location>
        <begin position="22"/>
        <end position="300"/>
    </location>
</feature>
<reference evidence="7 8" key="1">
    <citation type="submission" date="2019-02" db="EMBL/GenBank/DDBJ databases">
        <title>Genome sequencing of the rare red list fungi Dentipellis fragilis.</title>
        <authorList>
            <person name="Buettner E."/>
            <person name="Kellner H."/>
        </authorList>
    </citation>
    <scope>NUCLEOTIDE SEQUENCE [LARGE SCALE GENOMIC DNA]</scope>
    <source>
        <strain evidence="7 8">DSM 105465</strain>
    </source>
</reference>
<dbReference type="InterPro" id="IPR050186">
    <property type="entry name" value="TPT_transporter"/>
</dbReference>
<gene>
    <name evidence="7" type="ORF">EVG20_g1223</name>
</gene>
<evidence type="ECO:0000256" key="4">
    <source>
        <dbReference type="ARBA" id="ARBA00023136"/>
    </source>
</evidence>
<evidence type="ECO:0000259" key="6">
    <source>
        <dbReference type="Pfam" id="PF03151"/>
    </source>
</evidence>
<protein>
    <recommendedName>
        <fullName evidence="6">Sugar phosphate transporter domain-containing protein</fullName>
    </recommendedName>
</protein>
<evidence type="ECO:0000256" key="2">
    <source>
        <dbReference type="ARBA" id="ARBA00022692"/>
    </source>
</evidence>